<dbReference type="Proteomes" id="UP000324222">
    <property type="component" value="Unassembled WGS sequence"/>
</dbReference>
<proteinExistence type="predicted"/>
<keyword evidence="2" id="KW-1185">Reference proteome</keyword>
<name>A0A5B7K767_PORTR</name>
<sequence length="96" mass="11147">MSNIFTLEHEIKEVDALMEGAPANAPTQPARYEELEHLQISEIKYSKKKFYPFNTGAHFDLEICVRLDHFIAIIKGLWTSKINGQSLYYFNPHISF</sequence>
<reference evidence="1 2" key="1">
    <citation type="submission" date="2019-05" db="EMBL/GenBank/DDBJ databases">
        <title>Another draft genome of Portunus trituberculatus and its Hox gene families provides insights of decapod evolution.</title>
        <authorList>
            <person name="Jeong J.-H."/>
            <person name="Song I."/>
            <person name="Kim S."/>
            <person name="Choi T."/>
            <person name="Kim D."/>
            <person name="Ryu S."/>
            <person name="Kim W."/>
        </authorList>
    </citation>
    <scope>NUCLEOTIDE SEQUENCE [LARGE SCALE GENOMIC DNA]</scope>
    <source>
        <tissue evidence="1">Muscle</tissue>
    </source>
</reference>
<evidence type="ECO:0000313" key="1">
    <source>
        <dbReference type="EMBL" id="MPD06272.1"/>
    </source>
</evidence>
<dbReference type="EMBL" id="VSRR010150262">
    <property type="protein sequence ID" value="MPD06272.1"/>
    <property type="molecule type" value="Genomic_DNA"/>
</dbReference>
<evidence type="ECO:0000313" key="2">
    <source>
        <dbReference type="Proteomes" id="UP000324222"/>
    </source>
</evidence>
<dbReference type="AlphaFoldDB" id="A0A5B7K767"/>
<protein>
    <submittedName>
        <fullName evidence="1">Uncharacterized protein</fullName>
    </submittedName>
</protein>
<comment type="caution">
    <text evidence="1">The sequence shown here is derived from an EMBL/GenBank/DDBJ whole genome shotgun (WGS) entry which is preliminary data.</text>
</comment>
<gene>
    <name evidence="1" type="ORF">E2C01_102076</name>
</gene>
<organism evidence="1 2">
    <name type="scientific">Portunus trituberculatus</name>
    <name type="common">Swimming crab</name>
    <name type="synonym">Neptunus trituberculatus</name>
    <dbReference type="NCBI Taxonomy" id="210409"/>
    <lineage>
        <taxon>Eukaryota</taxon>
        <taxon>Metazoa</taxon>
        <taxon>Ecdysozoa</taxon>
        <taxon>Arthropoda</taxon>
        <taxon>Crustacea</taxon>
        <taxon>Multicrustacea</taxon>
        <taxon>Malacostraca</taxon>
        <taxon>Eumalacostraca</taxon>
        <taxon>Eucarida</taxon>
        <taxon>Decapoda</taxon>
        <taxon>Pleocyemata</taxon>
        <taxon>Brachyura</taxon>
        <taxon>Eubrachyura</taxon>
        <taxon>Portunoidea</taxon>
        <taxon>Portunidae</taxon>
        <taxon>Portuninae</taxon>
        <taxon>Portunus</taxon>
    </lineage>
</organism>
<accession>A0A5B7K767</accession>